<dbReference type="Proteomes" id="UP000001070">
    <property type="component" value="Unassembled WGS sequence"/>
</dbReference>
<dbReference type="HOGENOM" id="CLU_004253_14_1_1"/>
<gene>
    <name evidence="9" type="primary">Dgri\GH10638</name>
    <name evidence="9" type="ORF">Dgri_GH10638</name>
</gene>
<dbReference type="Pfam" id="PF00651">
    <property type="entry name" value="BTB"/>
    <property type="match status" value="1"/>
</dbReference>
<evidence type="ECO:0000256" key="3">
    <source>
        <dbReference type="ARBA" id="ARBA00022441"/>
    </source>
</evidence>
<feature type="domain" description="BTB" evidence="8">
    <location>
        <begin position="81"/>
        <end position="150"/>
    </location>
</feature>
<dbReference type="SMART" id="SM00612">
    <property type="entry name" value="Kelch"/>
    <property type="match status" value="6"/>
</dbReference>
<reference evidence="9 10" key="1">
    <citation type="journal article" date="2007" name="Nature">
        <title>Evolution of genes and genomes on the Drosophila phylogeny.</title>
        <authorList>
            <consortium name="Drosophila 12 Genomes Consortium"/>
            <person name="Clark A.G."/>
            <person name="Eisen M.B."/>
            <person name="Smith D.R."/>
            <person name="Bergman C.M."/>
            <person name="Oliver B."/>
            <person name="Markow T.A."/>
            <person name="Kaufman T.C."/>
            <person name="Kellis M."/>
            <person name="Gelbart W."/>
            <person name="Iyer V.N."/>
            <person name="Pollard D.A."/>
            <person name="Sackton T.B."/>
            <person name="Larracuente A.M."/>
            <person name="Singh N.D."/>
            <person name="Abad J.P."/>
            <person name="Abt D.N."/>
            <person name="Adryan B."/>
            <person name="Aguade M."/>
            <person name="Akashi H."/>
            <person name="Anderson W.W."/>
            <person name="Aquadro C.F."/>
            <person name="Ardell D.H."/>
            <person name="Arguello R."/>
            <person name="Artieri C.G."/>
            <person name="Barbash D.A."/>
            <person name="Barker D."/>
            <person name="Barsanti P."/>
            <person name="Batterham P."/>
            <person name="Batzoglou S."/>
            <person name="Begun D."/>
            <person name="Bhutkar A."/>
            <person name="Blanco E."/>
            <person name="Bosak S.A."/>
            <person name="Bradley R.K."/>
            <person name="Brand A.D."/>
            <person name="Brent M.R."/>
            <person name="Brooks A.N."/>
            <person name="Brown R.H."/>
            <person name="Butlin R.K."/>
            <person name="Caggese C."/>
            <person name="Calvi B.R."/>
            <person name="Bernardo de Carvalho A."/>
            <person name="Caspi A."/>
            <person name="Castrezana S."/>
            <person name="Celniker S.E."/>
            <person name="Chang J.L."/>
            <person name="Chapple C."/>
            <person name="Chatterji S."/>
            <person name="Chinwalla A."/>
            <person name="Civetta A."/>
            <person name="Clifton S.W."/>
            <person name="Comeron J.M."/>
            <person name="Costello J.C."/>
            <person name="Coyne J.A."/>
            <person name="Daub J."/>
            <person name="David R.G."/>
            <person name="Delcher A.L."/>
            <person name="Delehaunty K."/>
            <person name="Do C.B."/>
            <person name="Ebling H."/>
            <person name="Edwards K."/>
            <person name="Eickbush T."/>
            <person name="Evans J.D."/>
            <person name="Filipski A."/>
            <person name="Findeiss S."/>
            <person name="Freyhult E."/>
            <person name="Fulton L."/>
            <person name="Fulton R."/>
            <person name="Garcia A.C."/>
            <person name="Gardiner A."/>
            <person name="Garfield D.A."/>
            <person name="Garvin B.E."/>
            <person name="Gibson G."/>
            <person name="Gilbert D."/>
            <person name="Gnerre S."/>
            <person name="Godfrey J."/>
            <person name="Good R."/>
            <person name="Gotea V."/>
            <person name="Gravely B."/>
            <person name="Greenberg A.J."/>
            <person name="Griffiths-Jones S."/>
            <person name="Gross S."/>
            <person name="Guigo R."/>
            <person name="Gustafson E.A."/>
            <person name="Haerty W."/>
            <person name="Hahn M.W."/>
            <person name="Halligan D.L."/>
            <person name="Halpern A.L."/>
            <person name="Halter G.M."/>
            <person name="Han M.V."/>
            <person name="Heger A."/>
            <person name="Hillier L."/>
            <person name="Hinrichs A.S."/>
            <person name="Holmes I."/>
            <person name="Hoskins R.A."/>
            <person name="Hubisz M.J."/>
            <person name="Hultmark D."/>
            <person name="Huntley M.A."/>
            <person name="Jaffe D.B."/>
            <person name="Jagadeeshan S."/>
            <person name="Jeck W.R."/>
            <person name="Johnson J."/>
            <person name="Jones C.D."/>
            <person name="Jordan W.C."/>
            <person name="Karpen G.H."/>
            <person name="Kataoka E."/>
            <person name="Keightley P.D."/>
            <person name="Kheradpour P."/>
            <person name="Kirkness E.F."/>
            <person name="Koerich L.B."/>
            <person name="Kristiansen K."/>
            <person name="Kudrna D."/>
            <person name="Kulathinal R.J."/>
            <person name="Kumar S."/>
            <person name="Kwok R."/>
            <person name="Lander E."/>
            <person name="Langley C.H."/>
            <person name="Lapoint R."/>
            <person name="Lazzaro B.P."/>
            <person name="Lee S.J."/>
            <person name="Levesque L."/>
            <person name="Li R."/>
            <person name="Lin C.F."/>
            <person name="Lin M.F."/>
            <person name="Lindblad-Toh K."/>
            <person name="Llopart A."/>
            <person name="Long M."/>
            <person name="Low L."/>
            <person name="Lozovsky E."/>
            <person name="Lu J."/>
            <person name="Luo M."/>
            <person name="Machado C.A."/>
            <person name="Makalowski W."/>
            <person name="Marzo M."/>
            <person name="Matsuda M."/>
            <person name="Matzkin L."/>
            <person name="McAllister B."/>
            <person name="McBride C.S."/>
            <person name="McKernan B."/>
            <person name="McKernan K."/>
            <person name="Mendez-Lago M."/>
            <person name="Minx P."/>
            <person name="Mollenhauer M.U."/>
            <person name="Montooth K."/>
            <person name="Mount S.M."/>
            <person name="Mu X."/>
            <person name="Myers E."/>
            <person name="Negre B."/>
            <person name="Newfeld S."/>
            <person name="Nielsen R."/>
            <person name="Noor M.A."/>
            <person name="O'Grady P."/>
            <person name="Pachter L."/>
            <person name="Papaceit M."/>
            <person name="Parisi M.J."/>
            <person name="Parisi M."/>
            <person name="Parts L."/>
            <person name="Pedersen J.S."/>
            <person name="Pesole G."/>
            <person name="Phillippy A.M."/>
            <person name="Ponting C.P."/>
            <person name="Pop M."/>
            <person name="Porcelli D."/>
            <person name="Powell J.R."/>
            <person name="Prohaska S."/>
            <person name="Pruitt K."/>
            <person name="Puig M."/>
            <person name="Quesneville H."/>
            <person name="Ram K.R."/>
            <person name="Rand D."/>
            <person name="Rasmussen M.D."/>
            <person name="Reed L.K."/>
            <person name="Reenan R."/>
            <person name="Reily A."/>
            <person name="Remington K.A."/>
            <person name="Rieger T.T."/>
            <person name="Ritchie M.G."/>
            <person name="Robin C."/>
            <person name="Rogers Y.H."/>
            <person name="Rohde C."/>
            <person name="Rozas J."/>
            <person name="Rubenfield M.J."/>
            <person name="Ruiz A."/>
            <person name="Russo S."/>
            <person name="Salzberg S.L."/>
            <person name="Sanchez-Gracia A."/>
            <person name="Saranga D.J."/>
            <person name="Sato H."/>
            <person name="Schaeffer S.W."/>
            <person name="Schatz M.C."/>
            <person name="Schlenke T."/>
            <person name="Schwartz R."/>
            <person name="Segarra C."/>
            <person name="Singh R.S."/>
            <person name="Sirot L."/>
            <person name="Sirota M."/>
            <person name="Sisneros N.B."/>
            <person name="Smith C.D."/>
            <person name="Smith T.F."/>
            <person name="Spieth J."/>
            <person name="Stage D.E."/>
            <person name="Stark A."/>
            <person name="Stephan W."/>
            <person name="Strausberg R.L."/>
            <person name="Strempel S."/>
            <person name="Sturgill D."/>
            <person name="Sutton G."/>
            <person name="Sutton G.G."/>
            <person name="Tao W."/>
            <person name="Teichmann S."/>
            <person name="Tobari Y.N."/>
            <person name="Tomimura Y."/>
            <person name="Tsolas J.M."/>
            <person name="Valente V.L."/>
            <person name="Venter E."/>
            <person name="Venter J.C."/>
            <person name="Vicario S."/>
            <person name="Vieira F.G."/>
            <person name="Vilella A.J."/>
            <person name="Villasante A."/>
            <person name="Walenz B."/>
            <person name="Wang J."/>
            <person name="Wasserman M."/>
            <person name="Watts T."/>
            <person name="Wilson D."/>
            <person name="Wilson R.K."/>
            <person name="Wing R.A."/>
            <person name="Wolfner M.F."/>
            <person name="Wong A."/>
            <person name="Wong G.K."/>
            <person name="Wu C.I."/>
            <person name="Wu G."/>
            <person name="Yamamoto D."/>
            <person name="Yang H.P."/>
            <person name="Yang S.P."/>
            <person name="Yorke J.A."/>
            <person name="Yoshida K."/>
            <person name="Zdobnov E."/>
            <person name="Zhang P."/>
            <person name="Zhang Y."/>
            <person name="Zimin A.V."/>
            <person name="Baldwin J."/>
            <person name="Abdouelleil A."/>
            <person name="Abdulkadir J."/>
            <person name="Abebe A."/>
            <person name="Abera B."/>
            <person name="Abreu J."/>
            <person name="Acer S.C."/>
            <person name="Aftuck L."/>
            <person name="Alexander A."/>
            <person name="An P."/>
            <person name="Anderson E."/>
            <person name="Anderson S."/>
            <person name="Arachi H."/>
            <person name="Azer M."/>
            <person name="Bachantsang P."/>
            <person name="Barry A."/>
            <person name="Bayul T."/>
            <person name="Berlin A."/>
            <person name="Bessette D."/>
            <person name="Bloom T."/>
            <person name="Blye J."/>
            <person name="Boguslavskiy L."/>
            <person name="Bonnet C."/>
            <person name="Boukhgalter B."/>
            <person name="Bourzgui I."/>
            <person name="Brown A."/>
            <person name="Cahill P."/>
            <person name="Channer S."/>
            <person name="Cheshatsang Y."/>
            <person name="Chuda L."/>
            <person name="Citroen M."/>
            <person name="Collymore A."/>
            <person name="Cooke P."/>
            <person name="Costello M."/>
            <person name="D'Aco K."/>
            <person name="Daza R."/>
            <person name="De Haan G."/>
            <person name="DeGray S."/>
            <person name="DeMaso C."/>
            <person name="Dhargay N."/>
            <person name="Dooley K."/>
            <person name="Dooley E."/>
            <person name="Doricent M."/>
            <person name="Dorje P."/>
            <person name="Dorjee K."/>
            <person name="Dupes A."/>
            <person name="Elong R."/>
            <person name="Falk J."/>
            <person name="Farina A."/>
            <person name="Faro S."/>
            <person name="Ferguson D."/>
            <person name="Fisher S."/>
            <person name="Foley C.D."/>
            <person name="Franke A."/>
            <person name="Friedrich D."/>
            <person name="Gadbois L."/>
            <person name="Gearin G."/>
            <person name="Gearin C.R."/>
            <person name="Giannoukos G."/>
            <person name="Goode T."/>
            <person name="Graham J."/>
            <person name="Grandbois E."/>
            <person name="Grewal S."/>
            <person name="Gyaltsen K."/>
            <person name="Hafez N."/>
            <person name="Hagos B."/>
            <person name="Hall J."/>
            <person name="Henson C."/>
            <person name="Hollinger A."/>
            <person name="Honan T."/>
            <person name="Huard M.D."/>
            <person name="Hughes L."/>
            <person name="Hurhula B."/>
            <person name="Husby M.E."/>
            <person name="Kamat A."/>
            <person name="Kanga B."/>
            <person name="Kashin S."/>
            <person name="Khazanovich D."/>
            <person name="Kisner P."/>
            <person name="Lance K."/>
            <person name="Lara M."/>
            <person name="Lee W."/>
            <person name="Lennon N."/>
            <person name="Letendre F."/>
            <person name="LeVine R."/>
            <person name="Lipovsky A."/>
            <person name="Liu X."/>
            <person name="Liu J."/>
            <person name="Liu S."/>
            <person name="Lokyitsang T."/>
            <person name="Lokyitsang Y."/>
            <person name="Lubonja R."/>
            <person name="Lui A."/>
            <person name="MacDonald P."/>
            <person name="Magnisalis V."/>
            <person name="Maru K."/>
            <person name="Matthews C."/>
            <person name="McCusker W."/>
            <person name="McDonough S."/>
            <person name="Mehta T."/>
            <person name="Meldrim J."/>
            <person name="Meneus L."/>
            <person name="Mihai O."/>
            <person name="Mihalev A."/>
            <person name="Mihova T."/>
            <person name="Mittelman R."/>
            <person name="Mlenga V."/>
            <person name="Montmayeur A."/>
            <person name="Mulrain L."/>
            <person name="Navidi A."/>
            <person name="Naylor J."/>
            <person name="Negash T."/>
            <person name="Nguyen T."/>
            <person name="Nguyen N."/>
            <person name="Nicol R."/>
            <person name="Norbu C."/>
            <person name="Norbu N."/>
            <person name="Novod N."/>
            <person name="O'Neill B."/>
            <person name="Osman S."/>
            <person name="Markiewicz E."/>
            <person name="Oyono O.L."/>
            <person name="Patti C."/>
            <person name="Phunkhang P."/>
            <person name="Pierre F."/>
            <person name="Priest M."/>
            <person name="Raghuraman S."/>
            <person name="Rege F."/>
            <person name="Reyes R."/>
            <person name="Rise C."/>
            <person name="Rogov P."/>
            <person name="Ross K."/>
            <person name="Ryan E."/>
            <person name="Settipalli S."/>
            <person name="Shea T."/>
            <person name="Sherpa N."/>
            <person name="Shi L."/>
            <person name="Shih D."/>
            <person name="Sparrow T."/>
            <person name="Spaulding J."/>
            <person name="Stalker J."/>
            <person name="Stange-Thomann N."/>
            <person name="Stavropoulos S."/>
            <person name="Stone C."/>
            <person name="Strader C."/>
            <person name="Tesfaye S."/>
            <person name="Thomson T."/>
            <person name="Thoulutsang Y."/>
            <person name="Thoulutsang D."/>
            <person name="Topham K."/>
            <person name="Topping I."/>
            <person name="Tsamla T."/>
            <person name="Vassiliev H."/>
            <person name="Vo A."/>
            <person name="Wangchuk T."/>
            <person name="Wangdi T."/>
            <person name="Weiand M."/>
            <person name="Wilkinson J."/>
            <person name="Wilson A."/>
            <person name="Yadav S."/>
            <person name="Young G."/>
            <person name="Yu Q."/>
            <person name="Zembek L."/>
            <person name="Zhong D."/>
            <person name="Zimmer A."/>
            <person name="Zwirko Z."/>
            <person name="Jaffe D.B."/>
            <person name="Alvarez P."/>
            <person name="Brockman W."/>
            <person name="Butler J."/>
            <person name="Chin C."/>
            <person name="Gnerre S."/>
            <person name="Grabherr M."/>
            <person name="Kleber M."/>
            <person name="Mauceli E."/>
            <person name="MacCallum I."/>
        </authorList>
    </citation>
    <scope>NUCLEOTIDE SEQUENCE [LARGE SCALE GENOMIC DNA]</scope>
    <source>
        <strain evidence="10">Tucson 15287-2541.00</strain>
    </source>
</reference>
<dbReference type="EMBL" id="CH916368">
    <property type="protein sequence ID" value="EDW03171.1"/>
    <property type="molecule type" value="Genomic_DNA"/>
</dbReference>
<dbReference type="InterPro" id="IPR011705">
    <property type="entry name" value="BACK"/>
</dbReference>
<evidence type="ECO:0000256" key="7">
    <source>
        <dbReference type="ARBA" id="ARBA00043912"/>
    </source>
</evidence>
<dbReference type="SMART" id="SM00225">
    <property type="entry name" value="BTB"/>
    <property type="match status" value="1"/>
</dbReference>
<keyword evidence="3" id="KW-0880">Kelch repeat</keyword>
<proteinExistence type="predicted"/>
<dbReference type="SUPFAM" id="SSF54695">
    <property type="entry name" value="POZ domain"/>
    <property type="match status" value="1"/>
</dbReference>
<keyword evidence="10" id="KW-1185">Reference proteome</keyword>
<evidence type="ECO:0000256" key="1">
    <source>
        <dbReference type="ARBA" id="ARBA00004906"/>
    </source>
</evidence>
<dbReference type="GO" id="GO:0003779">
    <property type="term" value="F:actin binding"/>
    <property type="evidence" value="ECO:0007669"/>
    <property type="project" value="UniProtKB-KW"/>
</dbReference>
<dbReference type="OMA" id="CYDPRDN"/>
<accession>B4JCT2</accession>
<evidence type="ECO:0000313" key="9">
    <source>
        <dbReference type="EMBL" id="EDW03171.1"/>
    </source>
</evidence>
<dbReference type="InterPro" id="IPR015915">
    <property type="entry name" value="Kelch-typ_b-propeller"/>
</dbReference>
<dbReference type="Gene3D" id="3.30.710.10">
    <property type="entry name" value="Potassium Channel Kv1.1, Chain A"/>
    <property type="match status" value="1"/>
</dbReference>
<sequence>MPPLKSYSIHHEFNANANCHNGNDNTTDNDNDNDYFSQQTVAAAAAAASTQRTNRPTYCNAQYPFKVLANLNQLREQSRFCDIEIIAGESTFNAHRAVLSAASAYFEAMFRPELGLNEVKQKSVVLHTIDGDILHILLEFVYSGRCEITQSNVQELLAAADMLQLNEVVDGCCEFLCRELHATNALGILRFAEAHNCESLAKSAMSFVQANFPAITLEDEFLETPQTLLSQLLNSELLRVDSESQVFQAALRWIKHDVTQRRCYVFDILSHVRMALVPVKVIDKALKDDCRDMSVKIALRSICRDIASKRGQLVPLRVCPRQLAKKNIYIIGGSHRDTPRTWNSADCTFETVAKFDIFRREWTETAPMEVGRILPGVSALNGKIYVVGGERGSQILANGEVYDPQNDIWQPIAPMIVPRCEFGLCTMGGNLFAVGGWIGDDIGGTMECYDPEKNVWKLIGSMPQPRFSMGVVSFEGLIYIVGGCTTTTRHLPDLISYNPVTKEWTQLARMQTARCQMGVAVLDRYLYVVGGSSISQDVLSSVERYNFDDDKWSTVCALNVPRAIPAVAAADGLLYVAGGDQPCEANFYRAQVTISAVECYDPLSDTWKNCPDLPVSRSEAGAVVV</sequence>
<dbReference type="OrthoDB" id="1022638at2759"/>
<protein>
    <recommendedName>
        <fullName evidence="2">Kelch-like protein diablo</fullName>
    </recommendedName>
</protein>
<dbReference type="PANTHER" id="PTHR24412">
    <property type="entry name" value="KELCH PROTEIN"/>
    <property type="match status" value="1"/>
</dbReference>
<dbReference type="STRING" id="7222.B4JCT2"/>
<evidence type="ECO:0000256" key="6">
    <source>
        <dbReference type="ARBA" id="ARBA00023203"/>
    </source>
</evidence>
<evidence type="ECO:0000313" key="10">
    <source>
        <dbReference type="Proteomes" id="UP000001070"/>
    </source>
</evidence>
<dbReference type="KEGG" id="dgr:6561959"/>
<comment type="function">
    <text evidence="7">Probable substrate-specific adapter of an E3 ubiquitin-protein ligase complex which mediates the ubiquitination and subsequent proteasomal degradation of target proteins. May have a role in synapse differentiation and growth.</text>
</comment>
<evidence type="ECO:0000259" key="8">
    <source>
        <dbReference type="PROSITE" id="PS50097"/>
    </source>
</evidence>
<dbReference type="PROSITE" id="PS50097">
    <property type="entry name" value="BTB"/>
    <property type="match status" value="1"/>
</dbReference>
<dbReference type="Pfam" id="PF01344">
    <property type="entry name" value="Kelch_1"/>
    <property type="match status" value="2"/>
</dbReference>
<evidence type="ECO:0000256" key="4">
    <source>
        <dbReference type="ARBA" id="ARBA00022737"/>
    </source>
</evidence>
<dbReference type="Gene3D" id="2.120.10.80">
    <property type="entry name" value="Kelch-type beta propeller"/>
    <property type="match status" value="2"/>
</dbReference>
<dbReference type="InterPro" id="IPR000210">
    <property type="entry name" value="BTB/POZ_dom"/>
</dbReference>
<dbReference type="FunFam" id="1.25.40.420:FF:000001">
    <property type="entry name" value="Kelch-like family member 12"/>
    <property type="match status" value="1"/>
</dbReference>
<dbReference type="PIRSF" id="PIRSF037037">
    <property type="entry name" value="Kelch-like_protein_gigaxonin"/>
    <property type="match status" value="1"/>
</dbReference>
<dbReference type="SMART" id="SM00875">
    <property type="entry name" value="BACK"/>
    <property type="match status" value="1"/>
</dbReference>
<dbReference type="SUPFAM" id="SSF50965">
    <property type="entry name" value="Galactose oxidase, central domain"/>
    <property type="match status" value="1"/>
</dbReference>
<dbReference type="InParanoid" id="B4JCT2"/>
<evidence type="ECO:0000256" key="5">
    <source>
        <dbReference type="ARBA" id="ARBA00022786"/>
    </source>
</evidence>
<dbReference type="InterPro" id="IPR006652">
    <property type="entry name" value="Kelch_1"/>
</dbReference>
<evidence type="ECO:0000256" key="2">
    <source>
        <dbReference type="ARBA" id="ARBA00013699"/>
    </source>
</evidence>
<dbReference type="PhylomeDB" id="B4JCT2"/>
<dbReference type="eggNOG" id="KOG4441">
    <property type="taxonomic scope" value="Eukaryota"/>
</dbReference>
<keyword evidence="5" id="KW-0833">Ubl conjugation pathway</keyword>
<dbReference type="SMR" id="B4JCT2"/>
<dbReference type="GO" id="GO:0016567">
    <property type="term" value="P:protein ubiquitination"/>
    <property type="evidence" value="ECO:0007669"/>
    <property type="project" value="UniProtKB-UniPathway"/>
</dbReference>
<keyword evidence="6" id="KW-0009">Actin-binding</keyword>
<dbReference type="Pfam" id="PF24681">
    <property type="entry name" value="Kelch_KLHDC2_KLHL20_DRC7"/>
    <property type="match status" value="1"/>
</dbReference>
<dbReference type="Gene3D" id="1.25.40.420">
    <property type="match status" value="1"/>
</dbReference>
<organism evidence="10">
    <name type="scientific">Drosophila grimshawi</name>
    <name type="common">Hawaiian fruit fly</name>
    <name type="synonym">Idiomyia grimshawi</name>
    <dbReference type="NCBI Taxonomy" id="7222"/>
    <lineage>
        <taxon>Eukaryota</taxon>
        <taxon>Metazoa</taxon>
        <taxon>Ecdysozoa</taxon>
        <taxon>Arthropoda</taxon>
        <taxon>Hexapoda</taxon>
        <taxon>Insecta</taxon>
        <taxon>Pterygota</taxon>
        <taxon>Neoptera</taxon>
        <taxon>Endopterygota</taxon>
        <taxon>Diptera</taxon>
        <taxon>Brachycera</taxon>
        <taxon>Muscomorpha</taxon>
        <taxon>Ephydroidea</taxon>
        <taxon>Drosophilidae</taxon>
        <taxon>Drosophila</taxon>
        <taxon>Hawaiian Drosophila</taxon>
    </lineage>
</organism>
<name>B4JCT2_DROGR</name>
<keyword evidence="4" id="KW-0677">Repeat</keyword>
<dbReference type="Pfam" id="PF07707">
    <property type="entry name" value="BACK"/>
    <property type="match status" value="1"/>
</dbReference>
<dbReference type="FunCoup" id="B4JCT2">
    <property type="interactions" value="1"/>
</dbReference>
<dbReference type="UniPathway" id="UPA00143"/>
<dbReference type="AlphaFoldDB" id="B4JCT2"/>
<comment type="pathway">
    <text evidence="1">Protein modification; protein ubiquitination.</text>
</comment>
<dbReference type="PANTHER" id="PTHR24412:SF35">
    <property type="entry name" value="ACTIN-BINDING PROTEIN IPP"/>
    <property type="match status" value="1"/>
</dbReference>
<dbReference type="InterPro" id="IPR011333">
    <property type="entry name" value="SKP1/BTB/POZ_sf"/>
</dbReference>
<dbReference type="InterPro" id="IPR011043">
    <property type="entry name" value="Gal_Oxase/kelch_b-propeller"/>
</dbReference>
<dbReference type="InterPro" id="IPR017096">
    <property type="entry name" value="BTB-kelch_protein"/>
</dbReference>